<keyword evidence="1" id="KW-0472">Membrane</keyword>
<feature type="transmembrane region" description="Helical" evidence="1">
    <location>
        <begin position="66"/>
        <end position="88"/>
    </location>
</feature>
<evidence type="ECO:0000313" key="3">
    <source>
        <dbReference type="Proteomes" id="UP001342418"/>
    </source>
</evidence>
<keyword evidence="1" id="KW-0812">Transmembrane</keyword>
<keyword evidence="3" id="KW-1185">Reference proteome</keyword>
<organism evidence="2 3">
    <name type="scientific">Nitratireductor thuwali</name>
    <dbReference type="NCBI Taxonomy" id="2267699"/>
    <lineage>
        <taxon>Bacteria</taxon>
        <taxon>Pseudomonadati</taxon>
        <taxon>Pseudomonadota</taxon>
        <taxon>Alphaproteobacteria</taxon>
        <taxon>Hyphomicrobiales</taxon>
        <taxon>Phyllobacteriaceae</taxon>
        <taxon>Nitratireductor</taxon>
    </lineage>
</organism>
<sequence>MSRSHSKVLIYVILVLIAFAGTLVDWLLWLSGEPVINTAVLAHAAAIVIGTLLWQFADGKDRGTRASVLSSVMTVVFAPLGSAIHLYQSRDWKAATAILAAFWGGLVVAVLTANFAGNWIATNIIFGGVPASG</sequence>
<feature type="transmembrane region" description="Helical" evidence="1">
    <location>
        <begin position="94"/>
        <end position="116"/>
    </location>
</feature>
<name>A0ABY5MER8_9HYPH</name>
<dbReference type="EMBL" id="CP030941">
    <property type="protein sequence ID" value="UUP16534.1"/>
    <property type="molecule type" value="Genomic_DNA"/>
</dbReference>
<accession>A0ABY5MER8</accession>
<keyword evidence="1" id="KW-1133">Transmembrane helix</keyword>
<dbReference type="Proteomes" id="UP001342418">
    <property type="component" value="Chromosome"/>
</dbReference>
<dbReference type="RefSeq" id="WP_338528947.1">
    <property type="nucleotide sequence ID" value="NZ_CP030941.1"/>
</dbReference>
<gene>
    <name evidence="2" type="ORF">NTH_00981</name>
</gene>
<evidence type="ECO:0000256" key="1">
    <source>
        <dbReference type="SAM" id="Phobius"/>
    </source>
</evidence>
<feature type="transmembrane region" description="Helical" evidence="1">
    <location>
        <begin position="35"/>
        <end position="54"/>
    </location>
</feature>
<proteinExistence type="predicted"/>
<protein>
    <submittedName>
        <fullName evidence="2">Uncharacterized protein</fullName>
    </submittedName>
</protein>
<feature type="transmembrane region" description="Helical" evidence="1">
    <location>
        <begin position="9"/>
        <end position="29"/>
    </location>
</feature>
<reference evidence="2 3" key="1">
    <citation type="submission" date="2018-07" db="EMBL/GenBank/DDBJ databases">
        <title>Genome sequence of Nitratireductor thuwali#1536.</title>
        <authorList>
            <person name="Michoud G."/>
            <person name="Merlino G."/>
            <person name="Sefrji F.O."/>
            <person name="Daffonchio D."/>
        </authorList>
    </citation>
    <scope>NUCLEOTIDE SEQUENCE [LARGE SCALE GENOMIC DNA]</scope>
    <source>
        <strain evidence="3">Nit1536</strain>
    </source>
</reference>
<evidence type="ECO:0000313" key="2">
    <source>
        <dbReference type="EMBL" id="UUP16534.1"/>
    </source>
</evidence>